<evidence type="ECO:0000256" key="4">
    <source>
        <dbReference type="ARBA" id="ARBA00022702"/>
    </source>
</evidence>
<evidence type="ECO:0000256" key="1">
    <source>
        <dbReference type="ARBA" id="ARBA00004613"/>
    </source>
</evidence>
<dbReference type="PRINTS" id="PR01485">
    <property type="entry name" value="THROMBOPTN"/>
</dbReference>
<evidence type="ECO:0000256" key="2">
    <source>
        <dbReference type="ARBA" id="ARBA00005782"/>
    </source>
</evidence>
<organism evidence="8 9">
    <name type="scientific">Balaenoptera musculus</name>
    <name type="common">Blue whale</name>
    <dbReference type="NCBI Taxonomy" id="9771"/>
    <lineage>
        <taxon>Eukaryota</taxon>
        <taxon>Metazoa</taxon>
        <taxon>Chordata</taxon>
        <taxon>Craniata</taxon>
        <taxon>Vertebrata</taxon>
        <taxon>Euteleostomi</taxon>
        <taxon>Mammalia</taxon>
        <taxon>Eutheria</taxon>
        <taxon>Laurasiatheria</taxon>
        <taxon>Artiodactyla</taxon>
        <taxon>Whippomorpha</taxon>
        <taxon>Cetacea</taxon>
        <taxon>Mysticeti</taxon>
        <taxon>Balaenopteridae</taxon>
        <taxon>Balaenoptera</taxon>
    </lineage>
</organism>
<dbReference type="GO" id="GO:0005576">
    <property type="term" value="C:extracellular region"/>
    <property type="evidence" value="ECO:0007669"/>
    <property type="project" value="UniProtKB-SubCell"/>
</dbReference>
<dbReference type="GO" id="GO:0005179">
    <property type="term" value="F:hormone activity"/>
    <property type="evidence" value="ECO:0007669"/>
    <property type="project" value="UniProtKB-KW"/>
</dbReference>
<comment type="similarity">
    <text evidence="2">Belongs to the EPO/TPO family.</text>
</comment>
<dbReference type="InterPro" id="IPR009079">
    <property type="entry name" value="4_helix_cytokine-like_core"/>
</dbReference>
<dbReference type="Proteomes" id="UP000694857">
    <property type="component" value="Chromosome 4"/>
</dbReference>
<dbReference type="InterPro" id="IPR003978">
    <property type="entry name" value="Thrombopoietin"/>
</dbReference>
<dbReference type="RefSeq" id="XP_036706147.1">
    <property type="nucleotide sequence ID" value="XM_036850252.1"/>
</dbReference>
<proteinExistence type="inferred from homology"/>
<dbReference type="GO" id="GO:1902035">
    <property type="term" value="P:positive regulation of hematopoietic stem cell proliferation"/>
    <property type="evidence" value="ECO:0007669"/>
    <property type="project" value="TreeGrafter"/>
</dbReference>
<keyword evidence="8" id="KW-1185">Reference proteome</keyword>
<reference evidence="9" key="1">
    <citation type="submission" date="2025-08" db="UniProtKB">
        <authorList>
            <consortium name="RefSeq"/>
        </authorList>
    </citation>
    <scope>IDENTIFICATION</scope>
    <source>
        <tissue evidence="9">Epidermis and Blubber</tissue>
    </source>
</reference>
<dbReference type="GO" id="GO:0070374">
    <property type="term" value="P:positive regulation of ERK1 and ERK2 cascade"/>
    <property type="evidence" value="ECO:0007669"/>
    <property type="project" value="TreeGrafter"/>
</dbReference>
<dbReference type="GO" id="GO:0005125">
    <property type="term" value="F:cytokine activity"/>
    <property type="evidence" value="ECO:0007669"/>
    <property type="project" value="InterPro"/>
</dbReference>
<evidence type="ECO:0000256" key="7">
    <source>
        <dbReference type="SAM" id="MobiDB-lite"/>
    </source>
</evidence>
<dbReference type="GO" id="GO:0008283">
    <property type="term" value="P:cell population proliferation"/>
    <property type="evidence" value="ECO:0007669"/>
    <property type="project" value="InterPro"/>
</dbReference>
<dbReference type="CTD" id="7066"/>
<dbReference type="PANTHER" id="PTHR10560:SF0">
    <property type="entry name" value="THROMBOPOIETIN"/>
    <property type="match status" value="1"/>
</dbReference>
<dbReference type="GeneID" id="118894248"/>
<evidence type="ECO:0000256" key="3">
    <source>
        <dbReference type="ARBA" id="ARBA00022525"/>
    </source>
</evidence>
<dbReference type="OrthoDB" id="9892121at2759"/>
<keyword evidence="3" id="KW-0964">Secreted</keyword>
<evidence type="ECO:0000313" key="9">
    <source>
        <dbReference type="RefSeq" id="XP_036706147.1"/>
    </source>
</evidence>
<comment type="subcellular location">
    <subcellularLocation>
        <location evidence="1">Secreted</location>
    </subcellularLocation>
</comment>
<evidence type="ECO:0000256" key="6">
    <source>
        <dbReference type="ARBA" id="ARBA00023157"/>
    </source>
</evidence>
<dbReference type="Gene3D" id="1.20.1250.10">
    <property type="match status" value="1"/>
</dbReference>
<dbReference type="AlphaFoldDB" id="A0A8B8X921"/>
<dbReference type="InterPro" id="IPR001323">
    <property type="entry name" value="EPO_TPO"/>
</dbReference>
<dbReference type="GO" id="GO:0038163">
    <property type="term" value="P:thrombopoietin-mediated signaling pathway"/>
    <property type="evidence" value="ECO:0007669"/>
    <property type="project" value="TreeGrafter"/>
</dbReference>
<name>A0A8B8X921_BALMU</name>
<dbReference type="KEGG" id="bmus:118894248"/>
<keyword evidence="4" id="KW-0372">Hormone</keyword>
<sequence length="385" mass="40340">MVQAGAPGPARVGGEGVTSGGHCQCLVAPCSLIGQKWPGQACDPTALEGLCPSATCFPTHLLPRVPPAPHLGPGALLHPSQCPDVNPLSTPVRLPAVDFSLGEWKTQTEQTKAQDVLGAATLLLEAVMAARGQLGPTCLSSLLVQLSGQVRLLLGALQGLLGTQLSAQGRTTAQKDPSAIFLSFQRLLRGKVRFLLLVVGPTLCAKRAPPTTAVPGNTSPFLTLNKLPNRTSGLLETNSSVSARTTGSGLLNRLQGFRAKIPGLLNQTSRSLDQIPGHLNRTHGPLSGIHGLFPGPTPRALRAPDIPPETSDMDSLPPYLQPVESPSPAHPPPGQYTLFSPSPTLPIPTVQLQPLLPDPSAITPNSTSRVLVAAHPHFRNLSQEE</sequence>
<evidence type="ECO:0000313" key="8">
    <source>
        <dbReference type="Proteomes" id="UP000694857"/>
    </source>
</evidence>
<keyword evidence="5" id="KW-0732">Signal</keyword>
<evidence type="ECO:0000256" key="5">
    <source>
        <dbReference type="ARBA" id="ARBA00022729"/>
    </source>
</evidence>
<keyword evidence="6" id="KW-1015">Disulfide bond</keyword>
<dbReference type="Pfam" id="PF00758">
    <property type="entry name" value="EPO_TPO"/>
    <property type="match status" value="1"/>
</dbReference>
<accession>A0A8B8X921</accession>
<protein>
    <submittedName>
        <fullName evidence="9">Thrombopoietin isoform X1</fullName>
    </submittedName>
</protein>
<gene>
    <name evidence="9" type="primary">THPO</name>
</gene>
<dbReference type="SUPFAM" id="SSF47266">
    <property type="entry name" value="4-helical cytokines"/>
    <property type="match status" value="1"/>
</dbReference>
<feature type="region of interest" description="Disordered" evidence="7">
    <location>
        <begin position="304"/>
        <end position="336"/>
    </location>
</feature>
<dbReference type="PANTHER" id="PTHR10560">
    <property type="entry name" value="THROMBOPOIETIN"/>
    <property type="match status" value="1"/>
</dbReference>